<gene>
    <name evidence="6" type="primary">20212818</name>
    <name evidence="5" type="ORF">HELRODRAFT_193921</name>
</gene>
<evidence type="ECO:0000313" key="6">
    <source>
        <dbReference type="EnsemblMetazoa" id="HelroP193921"/>
    </source>
</evidence>
<keyword evidence="2" id="KW-0768">Sushi</keyword>
<evidence type="ECO:0000313" key="5">
    <source>
        <dbReference type="EMBL" id="ESN93699.1"/>
    </source>
</evidence>
<feature type="compositionally biased region" description="Low complexity" evidence="3">
    <location>
        <begin position="473"/>
        <end position="490"/>
    </location>
</feature>
<dbReference type="CDD" id="cd00033">
    <property type="entry name" value="CCP"/>
    <property type="match status" value="2"/>
</dbReference>
<dbReference type="InterPro" id="IPR000436">
    <property type="entry name" value="Sushi_SCR_CCP_dom"/>
</dbReference>
<dbReference type="HOGENOM" id="CLU_365745_0_0_1"/>
<dbReference type="InParanoid" id="T1FVH2"/>
<dbReference type="EMBL" id="KB097594">
    <property type="protein sequence ID" value="ESN93699.1"/>
    <property type="molecule type" value="Genomic_DNA"/>
</dbReference>
<keyword evidence="1 2" id="KW-1015">Disulfide bond</keyword>
<feature type="disulfide bond" evidence="2">
    <location>
        <begin position="51"/>
        <end position="94"/>
    </location>
</feature>
<name>T1FVH2_HELRO</name>
<dbReference type="PANTHER" id="PTHR23353">
    <property type="entry name" value="RAB-GAP/TBC-RELATED"/>
    <property type="match status" value="1"/>
</dbReference>
<evidence type="ECO:0000313" key="7">
    <source>
        <dbReference type="Proteomes" id="UP000015101"/>
    </source>
</evidence>
<dbReference type="eggNOG" id="KOG4297">
    <property type="taxonomic scope" value="Eukaryota"/>
</dbReference>
<feature type="compositionally biased region" description="Low complexity" evidence="3">
    <location>
        <begin position="439"/>
        <end position="453"/>
    </location>
</feature>
<evidence type="ECO:0000256" key="1">
    <source>
        <dbReference type="ARBA" id="ARBA00023157"/>
    </source>
</evidence>
<reference evidence="6" key="3">
    <citation type="submission" date="2015-06" db="UniProtKB">
        <authorList>
            <consortium name="EnsemblMetazoa"/>
        </authorList>
    </citation>
    <scope>IDENTIFICATION</scope>
</reference>
<feature type="compositionally biased region" description="Basic and acidic residues" evidence="3">
    <location>
        <begin position="422"/>
        <end position="438"/>
    </location>
</feature>
<feature type="domain" description="Sushi" evidence="4">
    <location>
        <begin position="123"/>
        <end position="180"/>
    </location>
</feature>
<feature type="domain" description="Sushi" evidence="4">
    <location>
        <begin position="49"/>
        <end position="109"/>
    </location>
</feature>
<feature type="region of interest" description="Disordered" evidence="3">
    <location>
        <begin position="470"/>
        <end position="520"/>
    </location>
</feature>
<dbReference type="InterPro" id="IPR035976">
    <property type="entry name" value="Sushi/SCR/CCP_sf"/>
</dbReference>
<dbReference type="Proteomes" id="UP000015101">
    <property type="component" value="Unassembled WGS sequence"/>
</dbReference>
<dbReference type="AlphaFoldDB" id="T1FVH2"/>
<feature type="compositionally biased region" description="Polar residues" evidence="3">
    <location>
        <begin position="503"/>
        <end position="514"/>
    </location>
</feature>
<sequence>MNNDYTGRAVYQQQPRFDPGPEIRNDVTEGYHLFEFKVVDVEGNSAIFVTCPGITPPPIGDVTCDNQSHSLLYGTRCSLSCPTGYGNSGQPVECQRNGSWSGYVGHCKVLTCHDPSTPLHSTRHCTHPRHGTHHFHRHETTCYYTCLPGYRLTGNSSSIQCLATEFGRAEWTHAAPTCQRIIPPIINNCPKEPIYLTSFKPETDVYSPEVTFINRTSGRKIDHVCSHFFSSNKRAFPIGQHNITCHMTQPEVEGDDQQHVVSCKYICDDGLVYPRTFASQLEKFDYTCSGSEGVWHPFPFVPGCVVPRIPNELKLPVEIWQKLSPSTSAINNVTGIKTLATISTKNTVNCASLLPGGLTKWRLLKKSSFREMIISESKVCSTVQKNCLIEDFTVECFSDDDDDDGGGGVGGVDGGGMGVGDVVHHGHDDDSQKSDRKNINNNDNSSSSSNINDGILRRLKKNVKPSENDITIYNNNYNNKNKKYSLSSSSFQRSTTKTRHDNNNNAVNIYSKTSSSRHRPIRSRYNIATTNKIRQSKRSVQSKNAYILVRFKFATKIKTQANTLRNDNNNNNSINYNNNNHNRKNNNIKEYTIENSQQHQHQQQQHQLQQHQQQQQDNDPMHIWTESYHKTVLTLECMFKSLQRLLKTEQISIITETKSEINDNDIINNNNSNNIYNIKVSKNVINNNNIYNNNKSNINNMTIIKHVITAACDFEYEYYERYLACVPCGSGTYYNTSRGKCVPCPTGRIQPEEAKFNCIYSHQ</sequence>
<dbReference type="SMART" id="SM00032">
    <property type="entry name" value="CCP"/>
    <property type="match status" value="2"/>
</dbReference>
<accession>T1FVH2</accession>
<dbReference type="CTD" id="20212818"/>
<comment type="caution">
    <text evidence="2">Lacks conserved residue(s) required for the propagation of feature annotation.</text>
</comment>
<keyword evidence="7" id="KW-1185">Reference proteome</keyword>
<dbReference type="EMBL" id="AMQM01007267">
    <property type="status" value="NOT_ANNOTATED_CDS"/>
    <property type="molecule type" value="Genomic_DNA"/>
</dbReference>
<evidence type="ECO:0000256" key="3">
    <source>
        <dbReference type="SAM" id="MobiDB-lite"/>
    </source>
</evidence>
<dbReference type="InterPro" id="IPR053019">
    <property type="entry name" value="GATA_zinc_finger"/>
</dbReference>
<protein>
    <recommendedName>
        <fullName evidence="4">Sushi domain-containing protein</fullName>
    </recommendedName>
</protein>
<feature type="region of interest" description="Disordered" evidence="3">
    <location>
        <begin position="403"/>
        <end position="454"/>
    </location>
</feature>
<dbReference type="SUPFAM" id="SSF57535">
    <property type="entry name" value="Complement control module/SCR domain"/>
    <property type="match status" value="2"/>
</dbReference>
<feature type="compositionally biased region" description="Gly residues" evidence="3">
    <location>
        <begin position="406"/>
        <end position="419"/>
    </location>
</feature>
<dbReference type="RefSeq" id="XP_009028129.1">
    <property type="nucleotide sequence ID" value="XM_009029881.1"/>
</dbReference>
<dbReference type="EnsemblMetazoa" id="HelroT193921">
    <property type="protein sequence ID" value="HelroP193921"/>
    <property type="gene ID" value="HelroG193921"/>
</dbReference>
<dbReference type="PANTHER" id="PTHR23353:SF34">
    <property type="entry name" value="TBC1 DOMAIN FAMILY MEMBER 24"/>
    <property type="match status" value="1"/>
</dbReference>
<reference evidence="5 7" key="2">
    <citation type="journal article" date="2013" name="Nature">
        <title>Insights into bilaterian evolution from three spiralian genomes.</title>
        <authorList>
            <person name="Simakov O."/>
            <person name="Marletaz F."/>
            <person name="Cho S.J."/>
            <person name="Edsinger-Gonzales E."/>
            <person name="Havlak P."/>
            <person name="Hellsten U."/>
            <person name="Kuo D.H."/>
            <person name="Larsson T."/>
            <person name="Lv J."/>
            <person name="Arendt D."/>
            <person name="Savage R."/>
            <person name="Osoegawa K."/>
            <person name="de Jong P."/>
            <person name="Grimwood J."/>
            <person name="Chapman J.A."/>
            <person name="Shapiro H."/>
            <person name="Aerts A."/>
            <person name="Otillar R.P."/>
            <person name="Terry A.Y."/>
            <person name="Boore J.L."/>
            <person name="Grigoriev I.V."/>
            <person name="Lindberg D.R."/>
            <person name="Seaver E.C."/>
            <person name="Weisblat D.A."/>
            <person name="Putnam N.H."/>
            <person name="Rokhsar D.S."/>
        </authorList>
    </citation>
    <scope>NUCLEOTIDE SEQUENCE</scope>
</reference>
<dbReference type="PROSITE" id="PS50923">
    <property type="entry name" value="SUSHI"/>
    <property type="match status" value="2"/>
</dbReference>
<feature type="region of interest" description="Disordered" evidence="3">
    <location>
        <begin position="563"/>
        <end position="618"/>
    </location>
</feature>
<dbReference type="OrthoDB" id="406096at2759"/>
<evidence type="ECO:0000259" key="4">
    <source>
        <dbReference type="PROSITE" id="PS50923"/>
    </source>
</evidence>
<dbReference type="Pfam" id="PF00084">
    <property type="entry name" value="Sushi"/>
    <property type="match status" value="2"/>
</dbReference>
<dbReference type="KEGG" id="hro:HELRODRAFT_193921"/>
<dbReference type="Gene3D" id="2.10.70.10">
    <property type="entry name" value="Complement Module, domain 1"/>
    <property type="match status" value="2"/>
</dbReference>
<dbReference type="GeneID" id="20212818"/>
<evidence type="ECO:0000256" key="2">
    <source>
        <dbReference type="PROSITE-ProRule" id="PRU00302"/>
    </source>
</evidence>
<feature type="compositionally biased region" description="Low complexity" evidence="3">
    <location>
        <begin position="566"/>
        <end position="580"/>
    </location>
</feature>
<reference evidence="7" key="1">
    <citation type="submission" date="2012-12" db="EMBL/GenBank/DDBJ databases">
        <authorList>
            <person name="Hellsten U."/>
            <person name="Grimwood J."/>
            <person name="Chapman J.A."/>
            <person name="Shapiro H."/>
            <person name="Aerts A."/>
            <person name="Otillar R.P."/>
            <person name="Terry A.Y."/>
            <person name="Boore J.L."/>
            <person name="Simakov O."/>
            <person name="Marletaz F."/>
            <person name="Cho S.-J."/>
            <person name="Edsinger-Gonzales E."/>
            <person name="Havlak P."/>
            <person name="Kuo D.-H."/>
            <person name="Larsson T."/>
            <person name="Lv J."/>
            <person name="Arendt D."/>
            <person name="Savage R."/>
            <person name="Osoegawa K."/>
            <person name="de Jong P."/>
            <person name="Lindberg D.R."/>
            <person name="Seaver E.C."/>
            <person name="Weisblat D.A."/>
            <person name="Putnam N.H."/>
            <person name="Grigoriev I.V."/>
            <person name="Rokhsar D.S."/>
        </authorList>
    </citation>
    <scope>NUCLEOTIDE SEQUENCE</scope>
</reference>
<feature type="compositionally biased region" description="Low complexity" evidence="3">
    <location>
        <begin position="597"/>
        <end position="616"/>
    </location>
</feature>
<proteinExistence type="predicted"/>
<organism evidence="6 7">
    <name type="scientific">Helobdella robusta</name>
    <name type="common">Californian leech</name>
    <dbReference type="NCBI Taxonomy" id="6412"/>
    <lineage>
        <taxon>Eukaryota</taxon>
        <taxon>Metazoa</taxon>
        <taxon>Spiralia</taxon>
        <taxon>Lophotrochozoa</taxon>
        <taxon>Annelida</taxon>
        <taxon>Clitellata</taxon>
        <taxon>Hirudinea</taxon>
        <taxon>Rhynchobdellida</taxon>
        <taxon>Glossiphoniidae</taxon>
        <taxon>Helobdella</taxon>
    </lineage>
</organism>